<dbReference type="RefSeq" id="WP_144884469.1">
    <property type="nucleotide sequence ID" value="NZ_VLLE01000002.1"/>
</dbReference>
<keyword evidence="2" id="KW-0413">Isomerase</keyword>
<name>A0A562SW86_9BACT</name>
<dbReference type="OrthoDB" id="2555274at2"/>
<comment type="caution">
    <text evidence="2">The sequence shown here is derived from an EMBL/GenBank/DDBJ whole genome shotgun (WGS) entry which is preliminary data.</text>
</comment>
<dbReference type="AlphaFoldDB" id="A0A562SW86"/>
<reference evidence="2 3" key="1">
    <citation type="journal article" date="2015" name="Stand. Genomic Sci.">
        <title>Genomic Encyclopedia of Bacterial and Archaeal Type Strains, Phase III: the genomes of soil and plant-associated and newly described type strains.</title>
        <authorList>
            <person name="Whitman W.B."/>
            <person name="Woyke T."/>
            <person name="Klenk H.P."/>
            <person name="Zhou Y."/>
            <person name="Lilburn T.G."/>
            <person name="Beck B.J."/>
            <person name="De Vos P."/>
            <person name="Vandamme P."/>
            <person name="Eisen J.A."/>
            <person name="Garrity G."/>
            <person name="Hugenholtz P."/>
            <person name="Kyrpides N.C."/>
        </authorList>
    </citation>
    <scope>NUCLEOTIDE SEQUENCE [LARGE SCALE GENOMIC DNA]</scope>
    <source>
        <strain evidence="2 3">CGMCC 1.7271</strain>
    </source>
</reference>
<organism evidence="2 3">
    <name type="scientific">Lacibacter cauensis</name>
    <dbReference type="NCBI Taxonomy" id="510947"/>
    <lineage>
        <taxon>Bacteria</taxon>
        <taxon>Pseudomonadati</taxon>
        <taxon>Bacteroidota</taxon>
        <taxon>Chitinophagia</taxon>
        <taxon>Chitinophagales</taxon>
        <taxon>Chitinophagaceae</taxon>
        <taxon>Lacibacter</taxon>
    </lineage>
</organism>
<dbReference type="EMBL" id="VLLE01000002">
    <property type="protein sequence ID" value="TWI85511.1"/>
    <property type="molecule type" value="Genomic_DNA"/>
</dbReference>
<dbReference type="Gene3D" id="3.20.20.150">
    <property type="entry name" value="Divalent-metal-dependent TIM barrel enzymes"/>
    <property type="match status" value="1"/>
</dbReference>
<dbReference type="InterPro" id="IPR036237">
    <property type="entry name" value="Xyl_isomerase-like_sf"/>
</dbReference>
<dbReference type="SUPFAM" id="SSF51658">
    <property type="entry name" value="Xylose isomerase-like"/>
    <property type="match status" value="1"/>
</dbReference>
<keyword evidence="1" id="KW-0732">Signal</keyword>
<keyword evidence="3" id="KW-1185">Reference proteome</keyword>
<dbReference type="GO" id="GO:0016853">
    <property type="term" value="F:isomerase activity"/>
    <property type="evidence" value="ECO:0007669"/>
    <property type="project" value="UniProtKB-KW"/>
</dbReference>
<evidence type="ECO:0000313" key="2">
    <source>
        <dbReference type="EMBL" id="TWI85511.1"/>
    </source>
</evidence>
<accession>A0A562SW86</accession>
<dbReference type="InterPro" id="IPR006311">
    <property type="entry name" value="TAT_signal"/>
</dbReference>
<feature type="chain" id="PRO_5021844814" evidence="1">
    <location>
        <begin position="29"/>
        <end position="312"/>
    </location>
</feature>
<dbReference type="PROSITE" id="PS51318">
    <property type="entry name" value="TAT"/>
    <property type="match status" value="1"/>
</dbReference>
<evidence type="ECO:0000256" key="1">
    <source>
        <dbReference type="SAM" id="SignalP"/>
    </source>
</evidence>
<gene>
    <name evidence="2" type="ORF">IQ13_0674</name>
</gene>
<protein>
    <submittedName>
        <fullName evidence="2">Sugar phosphate isomerase/epimerase</fullName>
    </submittedName>
</protein>
<evidence type="ECO:0000313" key="3">
    <source>
        <dbReference type="Proteomes" id="UP000316167"/>
    </source>
</evidence>
<dbReference type="Proteomes" id="UP000316167">
    <property type="component" value="Unassembled WGS sequence"/>
</dbReference>
<sequence>MNQDRRNFIKSTSSATAAAMLAPFAAIAETQKPLFPANNQFKLLFMQTSWGFAGNIEAFCAATKKEGYNGIEVWWPADDQKAQDELFAALKKYNLEVGFLCGGSQSNWQEHLATFKKNLDAATSNTIQKPVYINCHSGRDYFTFDQNQQFISYTTLKNKETGIPIYHETHRGRMLFAAHITRQFIEKNPALQLTLDISHWCNVHESLLADQKETVDLALSRVGHIHSRIGHQEGPQVNDPRAPEWEATVKQHLAWWDEVIKRKKANGEQMTILTEFGPPNYMPILAYTRQPLADQWAINVYMMQMLKKRYEG</sequence>
<feature type="signal peptide" evidence="1">
    <location>
        <begin position="1"/>
        <end position="28"/>
    </location>
</feature>
<proteinExistence type="predicted"/>